<evidence type="ECO:0000256" key="2">
    <source>
        <dbReference type="ARBA" id="ARBA00023125"/>
    </source>
</evidence>
<dbReference type="CDD" id="cd03137">
    <property type="entry name" value="GATase1_AraC_1"/>
    <property type="match status" value="1"/>
</dbReference>
<dbReference type="Pfam" id="PF12833">
    <property type="entry name" value="HTH_18"/>
    <property type="match status" value="1"/>
</dbReference>
<dbReference type="SUPFAM" id="SSF46689">
    <property type="entry name" value="Homeodomain-like"/>
    <property type="match status" value="2"/>
</dbReference>
<dbReference type="GO" id="GO:0043565">
    <property type="term" value="F:sequence-specific DNA binding"/>
    <property type="evidence" value="ECO:0007669"/>
    <property type="project" value="InterPro"/>
</dbReference>
<dbReference type="SMART" id="SM00342">
    <property type="entry name" value="HTH_ARAC"/>
    <property type="match status" value="1"/>
</dbReference>
<sequence>MITRQIGFLLFEGMNALDLTGPMETFHTVADVCPHSPYELVFIGPDASTFTSESGLQMTAGVGLNACGKLDTLIIPGGSGSRSTENQRLLSPWLAAISTSTRRMVSICTGAFLLASCGLLNGKKATTHWAFTDELVRTYPSITLAADALYVDTGNIATSAGITSGIDLALKLIDDDLGTTVATDVARYLVVHLRRAGDQAQFSVPLQYQIKAGSPFADLTGWILNNLSSELSIRHLANHCGMSERNFCRRFQQRVGTSPGRYVEHLRLDYARELLVAHSWPLSQISGACGYSNPDMFRRAFARRFGLSPNAYRLRFTR</sequence>
<keyword evidence="3" id="KW-0804">Transcription</keyword>
<dbReference type="InterPro" id="IPR020449">
    <property type="entry name" value="Tscrpt_reg_AraC-type_HTH"/>
</dbReference>
<accession>A0A918N197</accession>
<dbReference type="EMBL" id="BMXP01000009">
    <property type="protein sequence ID" value="GGW93391.1"/>
    <property type="molecule type" value="Genomic_DNA"/>
</dbReference>
<evidence type="ECO:0000259" key="4">
    <source>
        <dbReference type="PROSITE" id="PS01124"/>
    </source>
</evidence>
<dbReference type="InterPro" id="IPR018060">
    <property type="entry name" value="HTH_AraC"/>
</dbReference>
<reference evidence="5" key="1">
    <citation type="journal article" date="2014" name="Int. J. Syst. Evol. Microbiol.">
        <title>Complete genome sequence of Corynebacterium casei LMG S-19264T (=DSM 44701T), isolated from a smear-ripened cheese.</title>
        <authorList>
            <consortium name="US DOE Joint Genome Institute (JGI-PGF)"/>
            <person name="Walter F."/>
            <person name="Albersmeier A."/>
            <person name="Kalinowski J."/>
            <person name="Ruckert C."/>
        </authorList>
    </citation>
    <scope>NUCLEOTIDE SEQUENCE</scope>
    <source>
        <strain evidence="5">KCTC 22164</strain>
    </source>
</reference>
<evidence type="ECO:0000313" key="5">
    <source>
        <dbReference type="EMBL" id="GGW93391.1"/>
    </source>
</evidence>
<reference evidence="5" key="2">
    <citation type="submission" date="2020-09" db="EMBL/GenBank/DDBJ databases">
        <authorList>
            <person name="Sun Q."/>
            <person name="Kim S."/>
        </authorList>
    </citation>
    <scope>NUCLEOTIDE SEQUENCE</scope>
    <source>
        <strain evidence="5">KCTC 22164</strain>
    </source>
</reference>
<protein>
    <submittedName>
        <fullName evidence="5">Transcriptional regulator</fullName>
    </submittedName>
</protein>
<dbReference type="PANTHER" id="PTHR43130:SF3">
    <property type="entry name" value="HTH-TYPE TRANSCRIPTIONAL REGULATOR RV1931C"/>
    <property type="match status" value="1"/>
</dbReference>
<gene>
    <name evidence="5" type="ORF">GCM10007391_29680</name>
</gene>
<dbReference type="Gene3D" id="3.40.50.880">
    <property type="match status" value="1"/>
</dbReference>
<dbReference type="InterPro" id="IPR009057">
    <property type="entry name" value="Homeodomain-like_sf"/>
</dbReference>
<dbReference type="PANTHER" id="PTHR43130">
    <property type="entry name" value="ARAC-FAMILY TRANSCRIPTIONAL REGULATOR"/>
    <property type="match status" value="1"/>
</dbReference>
<dbReference type="Gene3D" id="1.10.10.60">
    <property type="entry name" value="Homeodomain-like"/>
    <property type="match status" value="2"/>
</dbReference>
<organism evidence="5 6">
    <name type="scientific">Alteromonas halophila</name>
    <dbReference type="NCBI Taxonomy" id="516698"/>
    <lineage>
        <taxon>Bacteria</taxon>
        <taxon>Pseudomonadati</taxon>
        <taxon>Pseudomonadota</taxon>
        <taxon>Gammaproteobacteria</taxon>
        <taxon>Alteromonadales</taxon>
        <taxon>Alteromonadaceae</taxon>
        <taxon>Alteromonas/Salinimonas group</taxon>
        <taxon>Alteromonas</taxon>
    </lineage>
</organism>
<proteinExistence type="predicted"/>
<dbReference type="GO" id="GO:0003700">
    <property type="term" value="F:DNA-binding transcription factor activity"/>
    <property type="evidence" value="ECO:0007669"/>
    <property type="project" value="InterPro"/>
</dbReference>
<keyword evidence="6" id="KW-1185">Reference proteome</keyword>
<dbReference type="Proteomes" id="UP000631300">
    <property type="component" value="Unassembled WGS sequence"/>
</dbReference>
<evidence type="ECO:0000256" key="3">
    <source>
        <dbReference type="ARBA" id="ARBA00023163"/>
    </source>
</evidence>
<dbReference type="Pfam" id="PF01965">
    <property type="entry name" value="DJ-1_PfpI"/>
    <property type="match status" value="1"/>
</dbReference>
<keyword evidence="1" id="KW-0805">Transcription regulation</keyword>
<evidence type="ECO:0000256" key="1">
    <source>
        <dbReference type="ARBA" id="ARBA00023015"/>
    </source>
</evidence>
<keyword evidence="2" id="KW-0238">DNA-binding</keyword>
<dbReference type="PROSITE" id="PS01124">
    <property type="entry name" value="HTH_ARAC_FAMILY_2"/>
    <property type="match status" value="1"/>
</dbReference>
<dbReference type="InterPro" id="IPR052158">
    <property type="entry name" value="INH-QAR"/>
</dbReference>
<dbReference type="SUPFAM" id="SSF52317">
    <property type="entry name" value="Class I glutamine amidotransferase-like"/>
    <property type="match status" value="1"/>
</dbReference>
<feature type="domain" description="HTH araC/xylS-type" evidence="4">
    <location>
        <begin position="217"/>
        <end position="315"/>
    </location>
</feature>
<dbReference type="AlphaFoldDB" id="A0A918N197"/>
<dbReference type="InterPro" id="IPR029062">
    <property type="entry name" value="Class_I_gatase-like"/>
</dbReference>
<comment type="caution">
    <text evidence="5">The sequence shown here is derived from an EMBL/GenBank/DDBJ whole genome shotgun (WGS) entry which is preliminary data.</text>
</comment>
<dbReference type="PRINTS" id="PR00032">
    <property type="entry name" value="HTHARAC"/>
</dbReference>
<dbReference type="InterPro" id="IPR002818">
    <property type="entry name" value="DJ-1/PfpI"/>
</dbReference>
<dbReference type="RefSeq" id="WP_189407843.1">
    <property type="nucleotide sequence ID" value="NZ_BMXP01000009.1"/>
</dbReference>
<evidence type="ECO:0000313" key="6">
    <source>
        <dbReference type="Proteomes" id="UP000631300"/>
    </source>
</evidence>
<name>A0A918N197_9ALTE</name>